<dbReference type="PANTHER" id="PTHR48079:SF6">
    <property type="entry name" value="NAD(P)-BINDING DOMAIN-CONTAINING PROTEIN-RELATED"/>
    <property type="match status" value="1"/>
</dbReference>
<evidence type="ECO:0000313" key="2">
    <source>
        <dbReference type="EMBL" id="SFB83646.1"/>
    </source>
</evidence>
<dbReference type="RefSeq" id="WP_092319270.1">
    <property type="nucleotide sequence ID" value="NZ_FOKY01000009.1"/>
</dbReference>
<dbReference type="InterPro" id="IPR036291">
    <property type="entry name" value="NAD(P)-bd_dom_sf"/>
</dbReference>
<keyword evidence="3" id="KW-1185">Reference proteome</keyword>
<protein>
    <submittedName>
        <fullName evidence="2">Dihydroflavonol-4-reductase</fullName>
    </submittedName>
</protein>
<evidence type="ECO:0000259" key="1">
    <source>
        <dbReference type="Pfam" id="PF01370"/>
    </source>
</evidence>
<dbReference type="AlphaFoldDB" id="A0A1I1EAA2"/>
<feature type="domain" description="NAD-dependent epimerase/dehydratase" evidence="1">
    <location>
        <begin position="2"/>
        <end position="224"/>
    </location>
</feature>
<dbReference type="SUPFAM" id="SSF51735">
    <property type="entry name" value="NAD(P)-binding Rossmann-fold domains"/>
    <property type="match status" value="1"/>
</dbReference>
<dbReference type="Proteomes" id="UP000240042">
    <property type="component" value="Unassembled WGS sequence"/>
</dbReference>
<dbReference type="Pfam" id="PF01370">
    <property type="entry name" value="Epimerase"/>
    <property type="match status" value="1"/>
</dbReference>
<evidence type="ECO:0000313" key="3">
    <source>
        <dbReference type="Proteomes" id="UP000240042"/>
    </source>
</evidence>
<dbReference type="GO" id="GO:0005737">
    <property type="term" value="C:cytoplasm"/>
    <property type="evidence" value="ECO:0007669"/>
    <property type="project" value="TreeGrafter"/>
</dbReference>
<name>A0A1I1EAA2_BREAD</name>
<gene>
    <name evidence="2" type="ORF">SAMN02745150_01012</name>
</gene>
<sequence length="333" mass="36709">MIVITGATGHIGNVLVRELLKNGEKVRVLVRPGSTTIPIDDLDVEIAYGDIRDKASLQKAFQGAEKVFHLAAVISILPGSNKELYDTNVNGTKNVCDICSEQGIKLIYTSSVHAISDRPHGEPLTENTPVCEKTALGKYGQTKAIATNYLLNTVKNKGLNAVIVHPAGVVGPHDYMPSQMGLVINAMTTWLCMGVKGAYNFVDVRDVVQGILLADQKGTIGERYILSGHILSVSDQKKIVDKVLGRKHFFVNMPKSLAYFGAHIMSPLYSLLNLEPLLTPESLAILFSNADLRHDKAKTELGYTVRPFEETIRDTIAWAHQHKYLWKKTQHNI</sequence>
<dbReference type="Gene3D" id="3.40.50.720">
    <property type="entry name" value="NAD(P)-binding Rossmann-like Domain"/>
    <property type="match status" value="1"/>
</dbReference>
<organism evidence="2 3">
    <name type="scientific">Brevinema andersonii</name>
    <dbReference type="NCBI Taxonomy" id="34097"/>
    <lineage>
        <taxon>Bacteria</taxon>
        <taxon>Pseudomonadati</taxon>
        <taxon>Spirochaetota</taxon>
        <taxon>Spirochaetia</taxon>
        <taxon>Brevinematales</taxon>
        <taxon>Brevinemataceae</taxon>
        <taxon>Brevinema</taxon>
    </lineage>
</organism>
<dbReference type="InterPro" id="IPR051783">
    <property type="entry name" value="NAD(P)-dependent_oxidoreduct"/>
</dbReference>
<accession>A0A1I1EAA2</accession>
<dbReference type="GO" id="GO:0004029">
    <property type="term" value="F:aldehyde dehydrogenase (NAD+) activity"/>
    <property type="evidence" value="ECO:0007669"/>
    <property type="project" value="TreeGrafter"/>
</dbReference>
<dbReference type="EMBL" id="FOKY01000009">
    <property type="protein sequence ID" value="SFB83646.1"/>
    <property type="molecule type" value="Genomic_DNA"/>
</dbReference>
<reference evidence="3" key="1">
    <citation type="submission" date="2016-10" db="EMBL/GenBank/DDBJ databases">
        <authorList>
            <person name="Varghese N."/>
            <person name="Submissions S."/>
        </authorList>
    </citation>
    <scope>NUCLEOTIDE SEQUENCE [LARGE SCALE GENOMIC DNA]</scope>
    <source>
        <strain evidence="3">ATCC 43811</strain>
    </source>
</reference>
<dbReference type="InterPro" id="IPR001509">
    <property type="entry name" value="Epimerase_deHydtase"/>
</dbReference>
<dbReference type="PANTHER" id="PTHR48079">
    <property type="entry name" value="PROTEIN YEEZ"/>
    <property type="match status" value="1"/>
</dbReference>
<proteinExistence type="predicted"/>
<dbReference type="STRING" id="34097.SAMN02745150_01012"/>
<dbReference type="OrthoDB" id="9771073at2"/>